<dbReference type="InParanoid" id="A0A1X7T0Z5"/>
<evidence type="ECO:0000313" key="1">
    <source>
        <dbReference type="EnsemblMetazoa" id="Aqu2.1.08107_001"/>
    </source>
</evidence>
<name>A0A1X7T0Z5_AMPQE</name>
<dbReference type="InterPro" id="IPR011042">
    <property type="entry name" value="6-blade_b-propeller_TolB-like"/>
</dbReference>
<dbReference type="EnsemblMetazoa" id="Aqu2.1.08107_001">
    <property type="protein sequence ID" value="Aqu2.1.08107_001"/>
    <property type="gene ID" value="Aqu2.1.08107"/>
</dbReference>
<accession>A0A1X7T0Z5</accession>
<protein>
    <submittedName>
        <fullName evidence="1">Uncharacterized protein</fullName>
    </submittedName>
</protein>
<reference evidence="1" key="1">
    <citation type="submission" date="2017-05" db="UniProtKB">
        <authorList>
            <consortium name="EnsemblMetazoa"/>
        </authorList>
    </citation>
    <scope>IDENTIFICATION</scope>
</reference>
<sequence length="56" mass="5630">MDGYLIASVGEKGSGPLQFNAPRDGKFVGQFGTEGSGPGQLNSPFGITIDTAATGL</sequence>
<organism evidence="1">
    <name type="scientific">Amphimedon queenslandica</name>
    <name type="common">Sponge</name>
    <dbReference type="NCBI Taxonomy" id="400682"/>
    <lineage>
        <taxon>Eukaryota</taxon>
        <taxon>Metazoa</taxon>
        <taxon>Porifera</taxon>
        <taxon>Demospongiae</taxon>
        <taxon>Heteroscleromorpha</taxon>
        <taxon>Haplosclerida</taxon>
        <taxon>Niphatidae</taxon>
        <taxon>Amphimedon</taxon>
    </lineage>
</organism>
<proteinExistence type="predicted"/>
<dbReference type="Gene3D" id="2.120.10.30">
    <property type="entry name" value="TolB, C-terminal domain"/>
    <property type="match status" value="1"/>
</dbReference>
<dbReference type="AlphaFoldDB" id="A0A1X7T0Z5"/>